<evidence type="ECO:0000256" key="1">
    <source>
        <dbReference type="SAM" id="Phobius"/>
    </source>
</evidence>
<sequence length="73" mass="8584">MSSLVCEQDTYRPVPALLFTNIGFRLSTKTDRCEQMDSTTPFHFNQTLCKRSSYLFFSIILLISIDFNPYWSF</sequence>
<accession>A0A1I2DFJ9</accession>
<keyword evidence="1" id="KW-1133">Transmembrane helix</keyword>
<organism evidence="2 3">
    <name type="scientific">Alteribacillus iranensis</name>
    <dbReference type="NCBI Taxonomy" id="930128"/>
    <lineage>
        <taxon>Bacteria</taxon>
        <taxon>Bacillati</taxon>
        <taxon>Bacillota</taxon>
        <taxon>Bacilli</taxon>
        <taxon>Bacillales</taxon>
        <taxon>Bacillaceae</taxon>
        <taxon>Alteribacillus</taxon>
    </lineage>
</organism>
<reference evidence="2 3" key="1">
    <citation type="submission" date="2016-10" db="EMBL/GenBank/DDBJ databases">
        <authorList>
            <person name="de Groot N.N."/>
        </authorList>
    </citation>
    <scope>NUCLEOTIDE SEQUENCE [LARGE SCALE GENOMIC DNA]</scope>
    <source>
        <strain evidence="2 3">DSM 23995</strain>
    </source>
</reference>
<name>A0A1I2DFJ9_9BACI</name>
<evidence type="ECO:0000313" key="2">
    <source>
        <dbReference type="EMBL" id="SFE79316.1"/>
    </source>
</evidence>
<feature type="transmembrane region" description="Helical" evidence="1">
    <location>
        <begin position="54"/>
        <end position="71"/>
    </location>
</feature>
<dbReference type="EMBL" id="FONT01000004">
    <property type="protein sequence ID" value="SFE79316.1"/>
    <property type="molecule type" value="Genomic_DNA"/>
</dbReference>
<keyword evidence="3" id="KW-1185">Reference proteome</keyword>
<evidence type="ECO:0000313" key="3">
    <source>
        <dbReference type="Proteomes" id="UP000199516"/>
    </source>
</evidence>
<keyword evidence="1" id="KW-0472">Membrane</keyword>
<proteinExistence type="predicted"/>
<dbReference type="AlphaFoldDB" id="A0A1I2DFJ9"/>
<protein>
    <submittedName>
        <fullName evidence="2">Uncharacterized protein</fullName>
    </submittedName>
</protein>
<gene>
    <name evidence="2" type="ORF">SAMN05192532_10445</name>
</gene>
<dbReference type="Proteomes" id="UP000199516">
    <property type="component" value="Unassembled WGS sequence"/>
</dbReference>
<keyword evidence="1" id="KW-0812">Transmembrane</keyword>
<dbReference type="STRING" id="930128.SAMN05192532_10445"/>